<evidence type="ECO:0000256" key="2">
    <source>
        <dbReference type="SAM" id="MobiDB-lite"/>
    </source>
</evidence>
<dbReference type="InterPro" id="IPR001585">
    <property type="entry name" value="TAL/FSA"/>
</dbReference>
<dbReference type="Pfam" id="PF00923">
    <property type="entry name" value="TAL_FSA"/>
    <property type="match status" value="1"/>
</dbReference>
<name>A0ABR3JT10_9AGAR</name>
<organism evidence="3 4">
    <name type="scientific">Hohenbuehelia grisea</name>
    <dbReference type="NCBI Taxonomy" id="104357"/>
    <lineage>
        <taxon>Eukaryota</taxon>
        <taxon>Fungi</taxon>
        <taxon>Dikarya</taxon>
        <taxon>Basidiomycota</taxon>
        <taxon>Agaricomycotina</taxon>
        <taxon>Agaricomycetes</taxon>
        <taxon>Agaricomycetidae</taxon>
        <taxon>Agaricales</taxon>
        <taxon>Pleurotineae</taxon>
        <taxon>Pleurotaceae</taxon>
        <taxon>Hohenbuehelia</taxon>
    </lineage>
</organism>
<evidence type="ECO:0000313" key="3">
    <source>
        <dbReference type="EMBL" id="KAL0958303.1"/>
    </source>
</evidence>
<dbReference type="Gene3D" id="3.20.20.70">
    <property type="entry name" value="Aldolase class I"/>
    <property type="match status" value="1"/>
</dbReference>
<feature type="region of interest" description="Disordered" evidence="2">
    <location>
        <begin position="268"/>
        <end position="295"/>
    </location>
</feature>
<dbReference type="EMBL" id="JASNQZ010000004">
    <property type="protein sequence ID" value="KAL0958303.1"/>
    <property type="molecule type" value="Genomic_DNA"/>
</dbReference>
<keyword evidence="1" id="KW-0704">Schiff base</keyword>
<dbReference type="PANTHER" id="PTHR10683:SF39">
    <property type="entry name" value="TRANSALDOLASE"/>
    <property type="match status" value="1"/>
</dbReference>
<gene>
    <name evidence="3" type="ORF">HGRIS_000450</name>
</gene>
<keyword evidence="4" id="KW-1185">Reference proteome</keyword>
<comment type="caution">
    <text evidence="3">The sequence shown here is derived from an EMBL/GenBank/DDBJ whole genome shotgun (WGS) entry which is preliminary data.</text>
</comment>
<evidence type="ECO:0000313" key="4">
    <source>
        <dbReference type="Proteomes" id="UP001556367"/>
    </source>
</evidence>
<evidence type="ECO:0008006" key="5">
    <source>
        <dbReference type="Google" id="ProtNLM"/>
    </source>
</evidence>
<reference evidence="4" key="1">
    <citation type="submission" date="2024-06" db="EMBL/GenBank/DDBJ databases">
        <title>Multi-omics analyses provide insights into the biosynthesis of the anticancer antibiotic pleurotin in Hohenbuehelia grisea.</title>
        <authorList>
            <person name="Weaver J.A."/>
            <person name="Alberti F."/>
        </authorList>
    </citation>
    <scope>NUCLEOTIDE SEQUENCE [LARGE SCALE GENOMIC DNA]</scope>
    <source>
        <strain evidence="4">T-177</strain>
    </source>
</reference>
<sequence length="342" mass="37289">MTSATLLEQLRKDLTVDLDSMDPSVAARHGPQGSFRDMTSNQAIAYFEAIKLERADVVQAAIDYVKSNTPGAAGDAFLQDVVDVLTVLLGKEVYPYLSGNVHAQTSPSTAYDTEKTIAHAKRLVQLFAVHGIPKERVCVKIPATPQSLVACQRLAKESIQSLATCLFSLPQAVAAVQAGCVYVAPYFNELRVHFEPALWREYEDTGKDHPMCSVIASIVDAFGKIKAKTKVMPASIVTTNEVIALAALHPDHLTLSPAILDKLASLSPVSPDSLSRTPTRTSTRSKENTPTFPDYLEDDGKNLARAIEQDAEVARKLKDALAIFDEHEQLLKKFIASFTLPK</sequence>
<feature type="compositionally biased region" description="Low complexity" evidence="2">
    <location>
        <begin position="273"/>
        <end position="282"/>
    </location>
</feature>
<protein>
    <recommendedName>
        <fullName evidence="5">Transaldolase</fullName>
    </recommendedName>
</protein>
<dbReference type="PANTHER" id="PTHR10683">
    <property type="entry name" value="TRANSALDOLASE"/>
    <property type="match status" value="1"/>
</dbReference>
<proteinExistence type="predicted"/>
<evidence type="ECO:0000256" key="1">
    <source>
        <dbReference type="ARBA" id="ARBA00023270"/>
    </source>
</evidence>
<dbReference type="SUPFAM" id="SSF51569">
    <property type="entry name" value="Aldolase"/>
    <property type="match status" value="1"/>
</dbReference>
<dbReference type="InterPro" id="IPR013785">
    <property type="entry name" value="Aldolase_TIM"/>
</dbReference>
<accession>A0ABR3JT10</accession>
<dbReference type="Proteomes" id="UP001556367">
    <property type="component" value="Unassembled WGS sequence"/>
</dbReference>